<name>D3S3J2_FERPA</name>
<organism evidence="2 3">
    <name type="scientific">Ferroglobus placidus (strain DSM 10642 / AEDII12DO)</name>
    <dbReference type="NCBI Taxonomy" id="589924"/>
    <lineage>
        <taxon>Archaea</taxon>
        <taxon>Methanobacteriati</taxon>
        <taxon>Methanobacteriota</taxon>
        <taxon>Archaeoglobi</taxon>
        <taxon>Archaeoglobales</taxon>
        <taxon>Archaeoglobaceae</taxon>
        <taxon>Ferroglobus</taxon>
    </lineage>
</organism>
<evidence type="ECO:0000313" key="3">
    <source>
        <dbReference type="Proteomes" id="UP000002613"/>
    </source>
</evidence>
<dbReference type="InterPro" id="IPR027275">
    <property type="entry name" value="PRC-brl_dom"/>
</dbReference>
<dbReference type="Proteomes" id="UP000002613">
    <property type="component" value="Chromosome"/>
</dbReference>
<dbReference type="eggNOG" id="arCOG02155">
    <property type="taxonomic scope" value="Archaea"/>
</dbReference>
<reference evidence="2 3" key="2">
    <citation type="journal article" date="2011" name="Stand. Genomic Sci.">
        <title>Complete genome sequence of Ferroglobus placidus AEDII12DO.</title>
        <authorList>
            <person name="Anderson I."/>
            <person name="Risso C."/>
            <person name="Holmes D."/>
            <person name="Lucas S."/>
            <person name="Copeland A."/>
            <person name="Lapidus A."/>
            <person name="Cheng J.F."/>
            <person name="Bruce D."/>
            <person name="Goodwin L."/>
            <person name="Pitluck S."/>
            <person name="Saunders E."/>
            <person name="Brettin T."/>
            <person name="Detter J.C."/>
            <person name="Han C."/>
            <person name="Tapia R."/>
            <person name="Larimer F."/>
            <person name="Land M."/>
            <person name="Hauser L."/>
            <person name="Woyke T."/>
            <person name="Lovley D."/>
            <person name="Kyrpides N."/>
            <person name="Ivanova N."/>
        </authorList>
    </citation>
    <scope>NUCLEOTIDE SEQUENCE [LARGE SCALE GENOMIC DNA]</scope>
    <source>
        <strain evidence="3">DSM 10642 / AEDII12DO</strain>
    </source>
</reference>
<dbReference type="AlphaFoldDB" id="D3S3J2"/>
<evidence type="ECO:0000259" key="1">
    <source>
        <dbReference type="Pfam" id="PF05239"/>
    </source>
</evidence>
<dbReference type="InterPro" id="IPR011033">
    <property type="entry name" value="PRC_barrel-like_sf"/>
</dbReference>
<proteinExistence type="predicted"/>
<gene>
    <name evidence="2" type="ordered locus">Ferp_0654</name>
</gene>
<reference evidence="3" key="1">
    <citation type="submission" date="2010-02" db="EMBL/GenBank/DDBJ databases">
        <title>Complete sequence of Ferroglobus placidus DSM 10642.</title>
        <authorList>
            <consortium name="US DOE Joint Genome Institute"/>
            <person name="Lucas S."/>
            <person name="Copeland A."/>
            <person name="Lapidus A."/>
            <person name="Cheng J.-F."/>
            <person name="Bruce D."/>
            <person name="Goodwin L."/>
            <person name="Pitluck S."/>
            <person name="Saunders E."/>
            <person name="Brettin T."/>
            <person name="Detter J.C."/>
            <person name="Han C."/>
            <person name="Tapia R."/>
            <person name="Larimer F."/>
            <person name="Land M."/>
            <person name="Hauser L."/>
            <person name="Kyrpides N."/>
            <person name="Ivanova N."/>
            <person name="Holmes D."/>
            <person name="Lovley D."/>
            <person name="Kyrpides N."/>
            <person name="Anderson I.J."/>
            <person name="Woyke T."/>
        </authorList>
    </citation>
    <scope>NUCLEOTIDE SEQUENCE [LARGE SCALE GENOMIC DNA]</scope>
    <source>
        <strain evidence="3">DSM 10642 / AEDII12DO</strain>
    </source>
</reference>
<feature type="domain" description="PRC-barrel" evidence="1">
    <location>
        <begin position="12"/>
        <end position="81"/>
    </location>
</feature>
<dbReference type="PANTHER" id="PTHR38137:SF1">
    <property type="entry name" value="PRC-BARREL DOMAIN-CONTAINING PROTEIN"/>
    <property type="match status" value="1"/>
</dbReference>
<protein>
    <submittedName>
        <fullName evidence="2">PRC-barrel domain protein</fullName>
    </submittedName>
</protein>
<sequence length="92" mass="10529">MSVPSRLMIGEISSLFGMKVYTDEGRYVGKVDDVVIDVERRQIKSLAVSEVNKALINTRYRGVLIPYRLVKSVGDIIIIKDVFKRRAEKEKE</sequence>
<dbReference type="STRING" id="589924.Ferp_0654"/>
<dbReference type="HOGENOM" id="CLU_170070_0_0_2"/>
<dbReference type="PANTHER" id="PTHR38137">
    <property type="entry name" value="PRC-BARREL DOMAIN PROTEIN"/>
    <property type="match status" value="1"/>
</dbReference>
<dbReference type="SUPFAM" id="SSF50346">
    <property type="entry name" value="PRC-barrel domain"/>
    <property type="match status" value="1"/>
</dbReference>
<accession>D3S3J2</accession>
<evidence type="ECO:0000313" key="2">
    <source>
        <dbReference type="EMBL" id="ADC64825.1"/>
    </source>
</evidence>
<dbReference type="Pfam" id="PF05239">
    <property type="entry name" value="PRC"/>
    <property type="match status" value="1"/>
</dbReference>
<dbReference type="PaxDb" id="589924-Ferp_0654"/>
<dbReference type="EMBL" id="CP001899">
    <property type="protein sequence ID" value="ADC64825.1"/>
    <property type="molecule type" value="Genomic_DNA"/>
</dbReference>
<keyword evidence="3" id="KW-1185">Reference proteome</keyword>
<dbReference type="KEGG" id="fpl:Ferp_0654"/>
<dbReference type="Gene3D" id="2.30.30.240">
    <property type="entry name" value="PRC-barrel domain"/>
    <property type="match status" value="1"/>
</dbReference>